<evidence type="ECO:0008006" key="4">
    <source>
        <dbReference type="Google" id="ProtNLM"/>
    </source>
</evidence>
<sequence length="74" mass="8037">MKKIAVFLCLAALPAMGLAQSKTVECYCTDSTGARVEMGQQTCLSINGREFMARCDMSLNVPIWRDTGNDCLTG</sequence>
<dbReference type="EMBL" id="CXSU01000012">
    <property type="protein sequence ID" value="CTQ50250.1"/>
    <property type="molecule type" value="Genomic_DNA"/>
</dbReference>
<feature type="signal peptide" evidence="1">
    <location>
        <begin position="1"/>
        <end position="19"/>
    </location>
</feature>
<dbReference type="Proteomes" id="UP000049222">
    <property type="component" value="Unassembled WGS sequence"/>
</dbReference>
<evidence type="ECO:0000313" key="2">
    <source>
        <dbReference type="EMBL" id="CTQ50250.1"/>
    </source>
</evidence>
<dbReference type="STRING" id="420998.JDO7802_02270"/>
<name>A0A0M6YJX2_9RHOB</name>
<dbReference type="OrthoDB" id="8021248at2"/>
<evidence type="ECO:0000313" key="3">
    <source>
        <dbReference type="Proteomes" id="UP000049222"/>
    </source>
</evidence>
<keyword evidence="1" id="KW-0732">Signal</keyword>
<dbReference type="AlphaFoldDB" id="A0A0M6YJX2"/>
<dbReference type="RefSeq" id="WP_055085616.1">
    <property type="nucleotide sequence ID" value="NZ_CXSU01000012.1"/>
</dbReference>
<keyword evidence="3" id="KW-1185">Reference proteome</keyword>
<proteinExistence type="predicted"/>
<evidence type="ECO:0000256" key="1">
    <source>
        <dbReference type="SAM" id="SignalP"/>
    </source>
</evidence>
<protein>
    <recommendedName>
        <fullName evidence="4">Integral membrane protein</fullName>
    </recommendedName>
</protein>
<feature type="chain" id="PRO_5005807965" description="Integral membrane protein" evidence="1">
    <location>
        <begin position="20"/>
        <end position="74"/>
    </location>
</feature>
<organism evidence="2 3">
    <name type="scientific">Jannaschia donghaensis</name>
    <dbReference type="NCBI Taxonomy" id="420998"/>
    <lineage>
        <taxon>Bacteria</taxon>
        <taxon>Pseudomonadati</taxon>
        <taxon>Pseudomonadota</taxon>
        <taxon>Alphaproteobacteria</taxon>
        <taxon>Rhodobacterales</taxon>
        <taxon>Roseobacteraceae</taxon>
        <taxon>Jannaschia</taxon>
    </lineage>
</organism>
<gene>
    <name evidence="2" type="ORF">JDO7802_02270</name>
</gene>
<accession>A0A0M6YJX2</accession>
<reference evidence="2 3" key="1">
    <citation type="submission" date="2015-07" db="EMBL/GenBank/DDBJ databases">
        <authorList>
            <person name="Noorani M."/>
        </authorList>
    </citation>
    <scope>NUCLEOTIDE SEQUENCE [LARGE SCALE GENOMIC DNA]</scope>
    <source>
        <strain evidence="2 3">CECT 7802</strain>
    </source>
</reference>